<evidence type="ECO:0000313" key="1">
    <source>
        <dbReference type="EMBL" id="KAJ4701729.1"/>
    </source>
</evidence>
<organism evidence="1 2">
    <name type="scientific">Melia azedarach</name>
    <name type="common">Chinaberry tree</name>
    <dbReference type="NCBI Taxonomy" id="155640"/>
    <lineage>
        <taxon>Eukaryota</taxon>
        <taxon>Viridiplantae</taxon>
        <taxon>Streptophyta</taxon>
        <taxon>Embryophyta</taxon>
        <taxon>Tracheophyta</taxon>
        <taxon>Spermatophyta</taxon>
        <taxon>Magnoliopsida</taxon>
        <taxon>eudicotyledons</taxon>
        <taxon>Gunneridae</taxon>
        <taxon>Pentapetalae</taxon>
        <taxon>rosids</taxon>
        <taxon>malvids</taxon>
        <taxon>Sapindales</taxon>
        <taxon>Meliaceae</taxon>
        <taxon>Melia</taxon>
    </lineage>
</organism>
<gene>
    <name evidence="1" type="ORF">OWV82_024925</name>
</gene>
<keyword evidence="2" id="KW-1185">Reference proteome</keyword>
<protein>
    <submittedName>
        <fullName evidence="1">Transcription factor SPATULA like</fullName>
    </submittedName>
</protein>
<evidence type="ECO:0000313" key="2">
    <source>
        <dbReference type="Proteomes" id="UP001164539"/>
    </source>
</evidence>
<accession>A0ACC1WS65</accession>
<comment type="caution">
    <text evidence="1">The sequence shown here is derived from an EMBL/GenBank/DDBJ whole genome shotgun (WGS) entry which is preliminary data.</text>
</comment>
<dbReference type="EMBL" id="CM051407">
    <property type="protein sequence ID" value="KAJ4701729.1"/>
    <property type="molecule type" value="Genomic_DNA"/>
</dbReference>
<dbReference type="Proteomes" id="UP001164539">
    <property type="component" value="Chromosome 14"/>
</dbReference>
<sequence>MADLYGTTPPTGQEPEEITSFLNQFIHNSSSSSSSCLFAQPEDRQRFGRSADPSVLDSSSGGVNFSNFVLGAVDSDTNESEKGCLEISEVPSNDTSRPKTSSKRSRAAEVHNLSEKRRRSRINEKLKALQNLIPNSNKTDKASMLDEAIEYLKQLQLQVQMLTMRNGLSLHPMWLPGVLPSMQLPQTGMVFEEGNGLLNTNRGTETFSTNEESSVQSGFNLSNQCTISNQLIRVPSSANISTSETSFGLEPMIQAHYGPFNLSSSSKELCGGGSPQLHLDVNLNGKNSSSGVS</sequence>
<name>A0ACC1WS65_MELAZ</name>
<proteinExistence type="predicted"/>
<reference evidence="1 2" key="1">
    <citation type="journal article" date="2023" name="Science">
        <title>Complex scaffold remodeling in plant triterpene biosynthesis.</title>
        <authorList>
            <person name="De La Pena R."/>
            <person name="Hodgson H."/>
            <person name="Liu J.C."/>
            <person name="Stephenson M.J."/>
            <person name="Martin A.C."/>
            <person name="Owen C."/>
            <person name="Harkess A."/>
            <person name="Leebens-Mack J."/>
            <person name="Jimenez L.E."/>
            <person name="Osbourn A."/>
            <person name="Sattely E.S."/>
        </authorList>
    </citation>
    <scope>NUCLEOTIDE SEQUENCE [LARGE SCALE GENOMIC DNA]</scope>
    <source>
        <strain evidence="2">cv. JPN11</strain>
        <tissue evidence="1">Leaf</tissue>
    </source>
</reference>